<gene>
    <name evidence="10" type="ORF">Arub01_12790</name>
</gene>
<dbReference type="EMBL" id="BSRZ01000002">
    <property type="protein sequence ID" value="GLW63035.1"/>
    <property type="molecule type" value="Genomic_DNA"/>
</dbReference>
<evidence type="ECO:0000313" key="10">
    <source>
        <dbReference type="EMBL" id="GLW63035.1"/>
    </source>
</evidence>
<dbReference type="Gene3D" id="3.60.10.10">
    <property type="entry name" value="Endonuclease/exonuclease/phosphatase"/>
    <property type="match status" value="1"/>
</dbReference>
<dbReference type="GO" id="GO:0016787">
    <property type="term" value="F:hydrolase activity"/>
    <property type="evidence" value="ECO:0007669"/>
    <property type="project" value="UniProtKB-KW"/>
</dbReference>
<comment type="caution">
    <text evidence="10">The sequence shown here is derived from an EMBL/GenBank/DDBJ whole genome shotgun (WGS) entry which is preliminary data.</text>
</comment>
<dbReference type="PANTHER" id="PTHR15822">
    <property type="entry name" value="TRAF AND TNF RECEPTOR-ASSOCIATED PROTEIN"/>
    <property type="match status" value="1"/>
</dbReference>
<keyword evidence="5" id="KW-0227">DNA damage</keyword>
<keyword evidence="7" id="KW-0460">Magnesium</keyword>
<proteinExistence type="predicted"/>
<keyword evidence="4" id="KW-0479">Metal-binding</keyword>
<accession>A0A9W6UVV3</accession>
<dbReference type="SUPFAM" id="SSF56219">
    <property type="entry name" value="DNase I-like"/>
    <property type="match status" value="1"/>
</dbReference>
<evidence type="ECO:0000256" key="4">
    <source>
        <dbReference type="ARBA" id="ARBA00022723"/>
    </source>
</evidence>
<reference evidence="10" key="1">
    <citation type="submission" date="2023-02" db="EMBL/GenBank/DDBJ databases">
        <title>Actinomadura rubrobrunea NBRC 14622.</title>
        <authorList>
            <person name="Ichikawa N."/>
            <person name="Sato H."/>
            <person name="Tonouchi N."/>
        </authorList>
    </citation>
    <scope>NUCLEOTIDE SEQUENCE</scope>
    <source>
        <strain evidence="10">NBRC 14622</strain>
    </source>
</reference>
<keyword evidence="6" id="KW-0378">Hydrolase</keyword>
<protein>
    <recommendedName>
        <fullName evidence="9">Endonuclease/exonuclease/phosphatase domain-containing protein</fullName>
    </recommendedName>
</protein>
<dbReference type="PANTHER" id="PTHR15822:SF4">
    <property type="entry name" value="TYROSYL-DNA PHOSPHODIESTERASE 2"/>
    <property type="match status" value="1"/>
</dbReference>
<dbReference type="RefSeq" id="WP_067914763.1">
    <property type="nucleotide sequence ID" value="NZ_BSRZ01000002.1"/>
</dbReference>
<evidence type="ECO:0000256" key="2">
    <source>
        <dbReference type="ARBA" id="ARBA00001946"/>
    </source>
</evidence>
<sequence length="236" mass="25496">MSAGTVRILSYNLRSLRDDPAAVGRVVRALRPDAACLQEVPRFWGWRRKRRRLARGCGLTVAAGRRPAGLAVLAGPRVRCVSREHHLLSRVPGLHRRGLAVAVLELESGGRLIAASTHLDLVDEPRRAHTGEVLALLERARRRYGAPVVLAGDVNEEPGGASWTLLAEAFQDAYAVAPKGEEFTFSARAPRRRIDGVFADPGVEVVSCGVPDDPAAAADYAAATDHRPVLAELRLT</sequence>
<evidence type="ECO:0000256" key="3">
    <source>
        <dbReference type="ARBA" id="ARBA00022722"/>
    </source>
</evidence>
<dbReference type="AlphaFoldDB" id="A0A9W6UVV3"/>
<comment type="cofactor">
    <cofactor evidence="1">
        <name>Mn(2+)</name>
        <dbReference type="ChEBI" id="CHEBI:29035"/>
    </cofactor>
</comment>
<evidence type="ECO:0000313" key="11">
    <source>
        <dbReference type="Proteomes" id="UP001165124"/>
    </source>
</evidence>
<keyword evidence="11" id="KW-1185">Reference proteome</keyword>
<keyword evidence="8" id="KW-0234">DNA repair</keyword>
<evidence type="ECO:0000256" key="7">
    <source>
        <dbReference type="ARBA" id="ARBA00022842"/>
    </source>
</evidence>
<feature type="domain" description="Endonuclease/exonuclease/phosphatase" evidence="9">
    <location>
        <begin position="9"/>
        <end position="226"/>
    </location>
</feature>
<keyword evidence="3" id="KW-0540">Nuclease</keyword>
<evidence type="ECO:0000256" key="8">
    <source>
        <dbReference type="ARBA" id="ARBA00023204"/>
    </source>
</evidence>
<dbReference type="Proteomes" id="UP001165124">
    <property type="component" value="Unassembled WGS sequence"/>
</dbReference>
<evidence type="ECO:0000256" key="6">
    <source>
        <dbReference type="ARBA" id="ARBA00022801"/>
    </source>
</evidence>
<dbReference type="Pfam" id="PF03372">
    <property type="entry name" value="Exo_endo_phos"/>
    <property type="match status" value="1"/>
</dbReference>
<dbReference type="InterPro" id="IPR036691">
    <property type="entry name" value="Endo/exonu/phosph_ase_sf"/>
</dbReference>
<organism evidence="10 11">
    <name type="scientific">Actinomadura rubrobrunea</name>
    <dbReference type="NCBI Taxonomy" id="115335"/>
    <lineage>
        <taxon>Bacteria</taxon>
        <taxon>Bacillati</taxon>
        <taxon>Actinomycetota</taxon>
        <taxon>Actinomycetes</taxon>
        <taxon>Streptosporangiales</taxon>
        <taxon>Thermomonosporaceae</taxon>
        <taxon>Actinomadura</taxon>
    </lineage>
</organism>
<evidence type="ECO:0000256" key="1">
    <source>
        <dbReference type="ARBA" id="ARBA00001936"/>
    </source>
</evidence>
<name>A0A9W6UVV3_9ACTN</name>
<evidence type="ECO:0000256" key="5">
    <source>
        <dbReference type="ARBA" id="ARBA00022763"/>
    </source>
</evidence>
<dbReference type="GO" id="GO:0006281">
    <property type="term" value="P:DNA repair"/>
    <property type="evidence" value="ECO:0007669"/>
    <property type="project" value="UniProtKB-KW"/>
</dbReference>
<dbReference type="InterPro" id="IPR005135">
    <property type="entry name" value="Endo/exonuclease/phosphatase"/>
</dbReference>
<dbReference type="GO" id="GO:0046872">
    <property type="term" value="F:metal ion binding"/>
    <property type="evidence" value="ECO:0007669"/>
    <property type="project" value="UniProtKB-KW"/>
</dbReference>
<comment type="cofactor">
    <cofactor evidence="2">
        <name>Mg(2+)</name>
        <dbReference type="ChEBI" id="CHEBI:18420"/>
    </cofactor>
</comment>
<evidence type="ECO:0000259" key="9">
    <source>
        <dbReference type="Pfam" id="PF03372"/>
    </source>
</evidence>
<dbReference type="InterPro" id="IPR051547">
    <property type="entry name" value="TDP2-like"/>
</dbReference>
<dbReference type="GO" id="GO:0004518">
    <property type="term" value="F:nuclease activity"/>
    <property type="evidence" value="ECO:0007669"/>
    <property type="project" value="UniProtKB-KW"/>
</dbReference>